<keyword evidence="3" id="KW-1185">Reference proteome</keyword>
<dbReference type="EMBL" id="PDCK01000041">
    <property type="protein sequence ID" value="PRQ42392.1"/>
    <property type="molecule type" value="Genomic_DNA"/>
</dbReference>
<dbReference type="AlphaFoldDB" id="A0A2P6R7L0"/>
<reference evidence="2 3" key="1">
    <citation type="journal article" date="2018" name="Nat. Genet.">
        <title>The Rosa genome provides new insights in the design of modern roses.</title>
        <authorList>
            <person name="Bendahmane M."/>
        </authorList>
    </citation>
    <scope>NUCLEOTIDE SEQUENCE [LARGE SCALE GENOMIC DNA]</scope>
    <source>
        <strain evidence="3">cv. Old Blush</strain>
    </source>
</reference>
<evidence type="ECO:0000259" key="1">
    <source>
        <dbReference type="Pfam" id="PF13877"/>
    </source>
</evidence>
<evidence type="ECO:0000313" key="2">
    <source>
        <dbReference type="EMBL" id="PRQ42392.1"/>
    </source>
</evidence>
<dbReference type="Gramene" id="PRQ42392">
    <property type="protein sequence ID" value="PRQ42392"/>
    <property type="gene ID" value="RchiOBHm_Chr3g0457161"/>
</dbReference>
<gene>
    <name evidence="2" type="ORF">RchiOBHm_Chr3g0457161</name>
</gene>
<feature type="domain" description="RNA-polymerase II-associated protein 3-like C-terminal" evidence="1">
    <location>
        <begin position="24"/>
        <end position="58"/>
    </location>
</feature>
<organism evidence="2 3">
    <name type="scientific">Rosa chinensis</name>
    <name type="common">China rose</name>
    <dbReference type="NCBI Taxonomy" id="74649"/>
    <lineage>
        <taxon>Eukaryota</taxon>
        <taxon>Viridiplantae</taxon>
        <taxon>Streptophyta</taxon>
        <taxon>Embryophyta</taxon>
        <taxon>Tracheophyta</taxon>
        <taxon>Spermatophyta</taxon>
        <taxon>Magnoliopsida</taxon>
        <taxon>eudicotyledons</taxon>
        <taxon>Gunneridae</taxon>
        <taxon>Pentapetalae</taxon>
        <taxon>rosids</taxon>
        <taxon>fabids</taxon>
        <taxon>Rosales</taxon>
        <taxon>Rosaceae</taxon>
        <taxon>Rosoideae</taxon>
        <taxon>Rosoideae incertae sedis</taxon>
        <taxon>Rosa</taxon>
    </lineage>
</organism>
<dbReference type="Proteomes" id="UP000238479">
    <property type="component" value="Chromosome 3"/>
</dbReference>
<evidence type="ECO:0000313" key="3">
    <source>
        <dbReference type="Proteomes" id="UP000238479"/>
    </source>
</evidence>
<name>A0A2P6R7L0_ROSCH</name>
<dbReference type="STRING" id="74649.A0A2P6R7L0"/>
<dbReference type="PANTHER" id="PTHR47329">
    <property type="entry name" value="OS05G0129900 PROTEIN"/>
    <property type="match status" value="1"/>
</dbReference>
<dbReference type="Pfam" id="PF13877">
    <property type="entry name" value="RPAP3_C"/>
    <property type="match status" value="1"/>
</dbReference>
<comment type="caution">
    <text evidence="2">The sequence shown here is derived from an EMBL/GenBank/DDBJ whole genome shotgun (WGS) entry which is preliminary data.</text>
</comment>
<protein>
    <submittedName>
        <fullName evidence="2">Putative RNA-polymerase II-associated protein</fullName>
    </submittedName>
</protein>
<sequence length="92" mass="10703">MLISNEYIFLNDSMKGLPAPLAYFSGSDEMALTVSFLENLTKVPRFDTLIMFLSSKDKDDLAKTWDEVFYYEVIPIEFAEKLDNLRTKYCLK</sequence>
<dbReference type="PANTHER" id="PTHR47329:SF1">
    <property type="entry name" value="OS05G0129900 PROTEIN"/>
    <property type="match status" value="1"/>
</dbReference>
<accession>A0A2P6R7L0</accession>
<proteinExistence type="predicted"/>
<dbReference type="InterPro" id="IPR025986">
    <property type="entry name" value="RPAP3-like_C"/>
</dbReference>